<feature type="compositionally biased region" description="Polar residues" evidence="1">
    <location>
        <begin position="434"/>
        <end position="445"/>
    </location>
</feature>
<feature type="compositionally biased region" description="Acidic residues" evidence="1">
    <location>
        <begin position="102"/>
        <end position="111"/>
    </location>
</feature>
<evidence type="ECO:0000313" key="4">
    <source>
        <dbReference type="EMBL" id="GAA0469313.1"/>
    </source>
</evidence>
<dbReference type="RefSeq" id="WP_344091381.1">
    <property type="nucleotide sequence ID" value="NZ_BAAAHB010000035.1"/>
</dbReference>
<reference evidence="4 5" key="1">
    <citation type="journal article" date="2019" name="Int. J. Syst. Evol. Microbiol.">
        <title>The Global Catalogue of Microorganisms (GCM) 10K type strain sequencing project: providing services to taxonomists for standard genome sequencing and annotation.</title>
        <authorList>
            <consortium name="The Broad Institute Genomics Platform"/>
            <consortium name="The Broad Institute Genome Sequencing Center for Infectious Disease"/>
            <person name="Wu L."/>
            <person name="Ma J."/>
        </authorList>
    </citation>
    <scope>NUCLEOTIDE SEQUENCE [LARGE SCALE GENOMIC DNA]</scope>
    <source>
        <strain evidence="4 5">JCM 10649</strain>
    </source>
</reference>
<feature type="region of interest" description="Disordered" evidence="1">
    <location>
        <begin position="173"/>
        <end position="262"/>
    </location>
</feature>
<gene>
    <name evidence="4" type="ORF">GCM10009544_34410</name>
</gene>
<dbReference type="InterPro" id="IPR010982">
    <property type="entry name" value="Lambda_DNA-bd_dom_sf"/>
</dbReference>
<dbReference type="EMBL" id="BAAAHB010000035">
    <property type="protein sequence ID" value="GAA0469313.1"/>
    <property type="molecule type" value="Genomic_DNA"/>
</dbReference>
<feature type="transmembrane region" description="Helical" evidence="2">
    <location>
        <begin position="151"/>
        <end position="172"/>
    </location>
</feature>
<sequence length="458" mass="47837">MEASDLADMLRALKERSGLSYGVLAKRLHVSTSTLHRYCSGSTVPAEFAPVERLARLCKATPEELMQVHRLWIIADATRGRKAQADGEPADAPRSGAAAPAEEAEAEESEEAEGKAPAPVAAPLPSPPLSLPSAGAKPAGRPQRERRPRKAVLAALAVVCVMGSAALAVGLVNSGADDDGTKRSAAASSPDRPEAAAPGKPGRHPSGTPSSSASQEGKGQERDEPTASAGPGGTASPLTSGKQDSGDGKREGKAGAEGGDAPLIAHTRPYAYESPCSQRFLVNRAPGEMPKPPIEQDAPAWVSELGAVTADHQFIKITLQGADKDTVVLEGLNVRVDSASAPLTWNAYATGVGCGGDVATRAFGVDLDAGAPALTPVAGQRDFPYKVSRADPEVFYVKADVRQRDVRWHLELQWSSGGRRGTLRIDDQGRPFRTSGSAGRPSYQQPPGAPRWGPEPKD</sequence>
<dbReference type="InterPro" id="IPR001387">
    <property type="entry name" value="Cro/C1-type_HTH"/>
</dbReference>
<accession>A0ABN1A788</accession>
<feature type="compositionally biased region" description="Pro residues" evidence="1">
    <location>
        <begin position="120"/>
        <end position="130"/>
    </location>
</feature>
<keyword evidence="2" id="KW-0812">Transmembrane</keyword>
<keyword evidence="2" id="KW-1133">Transmembrane helix</keyword>
<dbReference type="Gene3D" id="1.10.260.40">
    <property type="entry name" value="lambda repressor-like DNA-binding domains"/>
    <property type="match status" value="1"/>
</dbReference>
<keyword evidence="2" id="KW-0472">Membrane</keyword>
<feature type="domain" description="HTH cro/C1-type" evidence="3">
    <location>
        <begin position="10"/>
        <end position="65"/>
    </location>
</feature>
<evidence type="ECO:0000256" key="1">
    <source>
        <dbReference type="SAM" id="MobiDB-lite"/>
    </source>
</evidence>
<dbReference type="Proteomes" id="UP001499895">
    <property type="component" value="Unassembled WGS sequence"/>
</dbReference>
<feature type="region of interest" description="Disordered" evidence="1">
    <location>
        <begin position="82"/>
        <end position="148"/>
    </location>
</feature>
<evidence type="ECO:0000259" key="3">
    <source>
        <dbReference type="PROSITE" id="PS50943"/>
    </source>
</evidence>
<name>A0ABN1A788_9ACTN</name>
<evidence type="ECO:0000313" key="5">
    <source>
        <dbReference type="Proteomes" id="UP001499895"/>
    </source>
</evidence>
<dbReference type="Pfam" id="PF13560">
    <property type="entry name" value="HTH_31"/>
    <property type="match status" value="1"/>
</dbReference>
<dbReference type="CDD" id="cd00093">
    <property type="entry name" value="HTH_XRE"/>
    <property type="match status" value="1"/>
</dbReference>
<comment type="caution">
    <text evidence="4">The sequence shown here is derived from an EMBL/GenBank/DDBJ whole genome shotgun (WGS) entry which is preliminary data.</text>
</comment>
<proteinExistence type="predicted"/>
<feature type="compositionally biased region" description="Basic and acidic residues" evidence="1">
    <location>
        <begin position="244"/>
        <end position="254"/>
    </location>
</feature>
<organism evidence="4 5">
    <name type="scientific">Streptomyces stramineus</name>
    <dbReference type="NCBI Taxonomy" id="173861"/>
    <lineage>
        <taxon>Bacteria</taxon>
        <taxon>Bacillati</taxon>
        <taxon>Actinomycetota</taxon>
        <taxon>Actinomycetes</taxon>
        <taxon>Kitasatosporales</taxon>
        <taxon>Streptomycetaceae</taxon>
        <taxon>Streptomyces</taxon>
    </lineage>
</organism>
<dbReference type="SMART" id="SM00530">
    <property type="entry name" value="HTH_XRE"/>
    <property type="match status" value="1"/>
</dbReference>
<dbReference type="PROSITE" id="PS50943">
    <property type="entry name" value="HTH_CROC1"/>
    <property type="match status" value="1"/>
</dbReference>
<feature type="region of interest" description="Disordered" evidence="1">
    <location>
        <begin position="419"/>
        <end position="458"/>
    </location>
</feature>
<protein>
    <submittedName>
        <fullName evidence="4">Helix-turn-helix transcriptional regulator</fullName>
    </submittedName>
</protein>
<feature type="compositionally biased region" description="Low complexity" evidence="1">
    <location>
        <begin position="90"/>
        <end position="101"/>
    </location>
</feature>
<keyword evidence="5" id="KW-1185">Reference proteome</keyword>
<feature type="compositionally biased region" description="Polar residues" evidence="1">
    <location>
        <begin position="207"/>
        <end position="217"/>
    </location>
</feature>
<dbReference type="SUPFAM" id="SSF47413">
    <property type="entry name" value="lambda repressor-like DNA-binding domains"/>
    <property type="match status" value="1"/>
</dbReference>
<evidence type="ECO:0000256" key="2">
    <source>
        <dbReference type="SAM" id="Phobius"/>
    </source>
</evidence>